<comment type="caution">
    <text evidence="3">The sequence shown here is derived from an EMBL/GenBank/DDBJ whole genome shotgun (WGS) entry which is preliminary data.</text>
</comment>
<reference evidence="3 4" key="1">
    <citation type="submission" date="2019-03" db="EMBL/GenBank/DDBJ databases">
        <title>Luteimonas zhaokaii sp.nov., isolated from the rectal contents of Plateau pika in Yushu, Qinghai Province, China.</title>
        <authorList>
            <person name="Zhang G."/>
        </authorList>
    </citation>
    <scope>NUCLEOTIDE SEQUENCE [LARGE SCALE GENOMIC DNA]</scope>
    <source>
        <strain evidence="3 4">THG-MD21</strain>
    </source>
</reference>
<dbReference type="RefSeq" id="WP_133393025.1">
    <property type="nucleotide sequence ID" value="NZ_SMTG01000002.1"/>
</dbReference>
<dbReference type="Proteomes" id="UP000295543">
    <property type="component" value="Unassembled WGS sequence"/>
</dbReference>
<keyword evidence="1" id="KW-1133">Transmembrane helix</keyword>
<dbReference type="AlphaFoldDB" id="A0A4R5UEG9"/>
<dbReference type="Pfam" id="PF07584">
    <property type="entry name" value="BatA"/>
    <property type="match status" value="1"/>
</dbReference>
<feature type="domain" description="Aerotolerance regulator N-terminal" evidence="2">
    <location>
        <begin position="3"/>
        <end position="77"/>
    </location>
</feature>
<keyword evidence="1" id="KW-0472">Membrane</keyword>
<accession>A0A4R5UEG9</accession>
<feature type="transmembrane region" description="Helical" evidence="1">
    <location>
        <begin position="57"/>
        <end position="76"/>
    </location>
</feature>
<organism evidence="3 4">
    <name type="scientific">Luteimonas terrae</name>
    <dbReference type="NCBI Taxonomy" id="1530191"/>
    <lineage>
        <taxon>Bacteria</taxon>
        <taxon>Pseudomonadati</taxon>
        <taxon>Pseudomonadota</taxon>
        <taxon>Gammaproteobacteria</taxon>
        <taxon>Lysobacterales</taxon>
        <taxon>Lysobacteraceae</taxon>
        <taxon>Luteimonas</taxon>
    </lineage>
</organism>
<gene>
    <name evidence="3" type="ORF">E2F49_06215</name>
</gene>
<sequence>MGFGLLAPAALAALVALLLPLLLHLARRDATRPTPFAALRWLRERPRPRRRLRFDDWPLLLVRLLLLGLLALWLAWPVQHDASPPSHWTVVVPGVTADAIPDVADDDANVRWLAPGFPEATADAPDTADVASVSSLLRELDMSLPAATALTVVVPETVAPVDGGRVALSRLVDWRIVPAAPVEASTAALPPRIDVFGIATGDPALRVLKAVARAWRPDDADALRRASPGDAPRADAVIAWWGDGALPAQLRDAAAWRVVLLGPAADMGADWAPQPVDALFERGACGGTRCIRATRALDASTEAAVLDPAFADRLRVLLRDAPAPTRIHAADLTPDTGVDAWPATPRDLRPWWALLVALVFALERWMAASARRNRVA</sequence>
<dbReference type="OrthoDB" id="7390489at2"/>
<feature type="transmembrane region" description="Helical" evidence="1">
    <location>
        <begin position="6"/>
        <end position="26"/>
    </location>
</feature>
<dbReference type="InterPro" id="IPR011933">
    <property type="entry name" value="Double_TM_dom"/>
</dbReference>
<dbReference type="EMBL" id="SMTG01000002">
    <property type="protein sequence ID" value="TDK33596.1"/>
    <property type="molecule type" value="Genomic_DNA"/>
</dbReference>
<keyword evidence="4" id="KW-1185">Reference proteome</keyword>
<dbReference type="InterPro" id="IPR024163">
    <property type="entry name" value="Aerotolerance_reg_N"/>
</dbReference>
<name>A0A4R5UEG9_9GAMM</name>
<evidence type="ECO:0000313" key="3">
    <source>
        <dbReference type="EMBL" id="TDK33596.1"/>
    </source>
</evidence>
<evidence type="ECO:0000313" key="4">
    <source>
        <dbReference type="Proteomes" id="UP000295543"/>
    </source>
</evidence>
<dbReference type="NCBIfam" id="TIGR02226">
    <property type="entry name" value="two_anch"/>
    <property type="match status" value="1"/>
</dbReference>
<proteinExistence type="predicted"/>
<evidence type="ECO:0000259" key="2">
    <source>
        <dbReference type="Pfam" id="PF07584"/>
    </source>
</evidence>
<evidence type="ECO:0000256" key="1">
    <source>
        <dbReference type="SAM" id="Phobius"/>
    </source>
</evidence>
<keyword evidence="1" id="KW-0812">Transmembrane</keyword>
<protein>
    <recommendedName>
        <fullName evidence="2">Aerotolerance regulator N-terminal domain-containing protein</fullName>
    </recommendedName>
</protein>